<dbReference type="Proteomes" id="UP001330749">
    <property type="component" value="Unassembled WGS sequence"/>
</dbReference>
<evidence type="ECO:0000259" key="1">
    <source>
        <dbReference type="Pfam" id="PF07969"/>
    </source>
</evidence>
<name>A0ABU6NE37_9BACI</name>
<evidence type="ECO:0000313" key="2">
    <source>
        <dbReference type="EMBL" id="MED3564323.1"/>
    </source>
</evidence>
<gene>
    <name evidence="2" type="ORF">P4447_18065</name>
</gene>
<dbReference type="SUPFAM" id="SSF51556">
    <property type="entry name" value="Metallo-dependent hydrolases"/>
    <property type="match status" value="1"/>
</dbReference>
<dbReference type="InterPro" id="IPR032466">
    <property type="entry name" value="Metal_Hydrolase"/>
</dbReference>
<dbReference type="RefSeq" id="WP_327969447.1">
    <property type="nucleotide sequence ID" value="NZ_JARMQG010000312.1"/>
</dbReference>
<dbReference type="InterPro" id="IPR013108">
    <property type="entry name" value="Amidohydro_3"/>
</dbReference>
<reference evidence="2 3" key="1">
    <citation type="submission" date="2023-03" db="EMBL/GenBank/DDBJ databases">
        <title>Bacillus Genome Sequencing.</title>
        <authorList>
            <person name="Dunlap C."/>
        </authorList>
    </citation>
    <scope>NUCLEOTIDE SEQUENCE [LARGE SCALE GENOMIC DNA]</scope>
    <source>
        <strain evidence="2 3">B-14544</strain>
    </source>
</reference>
<comment type="caution">
    <text evidence="2">The sequence shown here is derived from an EMBL/GenBank/DDBJ whole genome shotgun (WGS) entry which is preliminary data.</text>
</comment>
<dbReference type="EMBL" id="JARMQG010000312">
    <property type="protein sequence ID" value="MED3564323.1"/>
    <property type="molecule type" value="Genomic_DNA"/>
</dbReference>
<organism evidence="2 3">
    <name type="scientific">Bacillus xiapuensis</name>
    <dbReference type="NCBI Taxonomy" id="2014075"/>
    <lineage>
        <taxon>Bacteria</taxon>
        <taxon>Bacillati</taxon>
        <taxon>Bacillota</taxon>
        <taxon>Bacilli</taxon>
        <taxon>Bacillales</taxon>
        <taxon>Bacillaceae</taxon>
        <taxon>Bacillus</taxon>
    </lineage>
</organism>
<dbReference type="Pfam" id="PF07969">
    <property type="entry name" value="Amidohydro_3"/>
    <property type="match status" value="1"/>
</dbReference>
<evidence type="ECO:0000313" key="3">
    <source>
        <dbReference type="Proteomes" id="UP001330749"/>
    </source>
</evidence>
<proteinExistence type="predicted"/>
<sequence>MKFFNSLNGIAFVTQPIFLYAEIESYLKKLAAERTKTTYLVQSMLQAGIKVAFSSDAPATAWADPVDLFVGLKSAVTLFAYDGTDLGQYQIVNMETAILLYTKAAQEITRIPFIG</sequence>
<dbReference type="Gene3D" id="3.20.20.140">
    <property type="entry name" value="Metal-dependent hydrolases"/>
    <property type="match status" value="1"/>
</dbReference>
<protein>
    <submittedName>
        <fullName evidence="2">Amidohydrolase family protein</fullName>
    </submittedName>
</protein>
<accession>A0ABU6NE37</accession>
<feature type="domain" description="Amidohydrolase 3" evidence="1">
    <location>
        <begin position="14"/>
        <end position="108"/>
    </location>
</feature>
<keyword evidence="3" id="KW-1185">Reference proteome</keyword>